<dbReference type="VEuPathDB" id="MicrosporidiaDB:NBO_822g0001"/>
<proteinExistence type="predicted"/>
<protein>
    <submittedName>
        <fullName evidence="1">Uncharacterized protein</fullName>
    </submittedName>
</protein>
<organism evidence="1 2">
    <name type="scientific">Nosema bombycis (strain CQ1 / CVCC 102059)</name>
    <name type="common">Microsporidian parasite</name>
    <name type="synonym">Pebrine of silkworm</name>
    <dbReference type="NCBI Taxonomy" id="578461"/>
    <lineage>
        <taxon>Eukaryota</taxon>
        <taxon>Fungi</taxon>
        <taxon>Fungi incertae sedis</taxon>
        <taxon>Microsporidia</taxon>
        <taxon>Nosematidae</taxon>
        <taxon>Nosema</taxon>
    </lineage>
</organism>
<sequence>MITNLKRNFNMILIYMKNILSKFKTDHFDLTKARMQKVFKLFDENRKASFFSVNKTIKKKIALSQKKLSHFNEVIFNFINPYDLKNPINLITFKSVNFLYE</sequence>
<reference evidence="1 2" key="1">
    <citation type="journal article" date="2013" name="BMC Genomics">
        <title>Comparative genomics of parasitic silkworm microsporidia reveal an association between genome expansion and host adaptation.</title>
        <authorList>
            <person name="Pan G."/>
            <person name="Xu J."/>
            <person name="Li T."/>
            <person name="Xia Q."/>
            <person name="Liu S.L."/>
            <person name="Zhang G."/>
            <person name="Li S."/>
            <person name="Li C."/>
            <person name="Liu H."/>
            <person name="Yang L."/>
            <person name="Liu T."/>
            <person name="Zhang X."/>
            <person name="Wu Z."/>
            <person name="Fan W."/>
            <person name="Dang X."/>
            <person name="Xiang H."/>
            <person name="Tao M."/>
            <person name="Li Y."/>
            <person name="Hu J."/>
            <person name="Li Z."/>
            <person name="Lin L."/>
            <person name="Luo J."/>
            <person name="Geng L."/>
            <person name="Wang L."/>
            <person name="Long M."/>
            <person name="Wan Y."/>
            <person name="He N."/>
            <person name="Zhang Z."/>
            <person name="Lu C."/>
            <person name="Keeling P.J."/>
            <person name="Wang J."/>
            <person name="Xiang Z."/>
            <person name="Zhou Z."/>
        </authorList>
    </citation>
    <scope>NUCLEOTIDE SEQUENCE [LARGE SCALE GENOMIC DNA]</scope>
    <source>
        <strain evidence="2">CQ1 / CVCC 102059</strain>
    </source>
</reference>
<dbReference type="Proteomes" id="UP000016927">
    <property type="component" value="Unassembled WGS sequence"/>
</dbReference>
<gene>
    <name evidence="1" type="ORF">NBO_822g0001</name>
</gene>
<accession>R0KNP5</accession>
<dbReference type="EMBL" id="KB909729">
    <property type="protein sequence ID" value="EOB11792.1"/>
    <property type="molecule type" value="Genomic_DNA"/>
</dbReference>
<keyword evidence="2" id="KW-1185">Reference proteome</keyword>
<name>R0KNP5_NOSB1</name>
<evidence type="ECO:0000313" key="1">
    <source>
        <dbReference type="EMBL" id="EOB11792.1"/>
    </source>
</evidence>
<dbReference type="HOGENOM" id="CLU_2292464_0_0_1"/>
<dbReference type="AlphaFoldDB" id="R0KNP5"/>
<evidence type="ECO:0000313" key="2">
    <source>
        <dbReference type="Proteomes" id="UP000016927"/>
    </source>
</evidence>